<accession>M3H0A2</accession>
<dbReference type="Proteomes" id="UP000011776">
    <property type="component" value="Unassembled WGS sequence"/>
</dbReference>
<sequence length="60" mass="7011">MSRELTNQNFSGKALDLLNESGVEKTTRFFTVTPGLLKNKETKIYYFRNLIDSLEKIRQI</sequence>
<comment type="caution">
    <text evidence="1">The sequence shown here is derived from an EMBL/GenBank/DDBJ whole genome shotgun (WGS) entry which is preliminary data.</text>
</comment>
<protein>
    <submittedName>
        <fullName evidence="1">Uncharacterized protein</fullName>
    </submittedName>
</protein>
<gene>
    <name evidence="1" type="ORF">LEP1GSC151_1977</name>
</gene>
<name>M3H0A2_LEPIR</name>
<dbReference type="AlphaFoldDB" id="M3H0A2"/>
<evidence type="ECO:0000313" key="1">
    <source>
        <dbReference type="EMBL" id="EMG12438.1"/>
    </source>
</evidence>
<dbReference type="BioCyc" id="LINT1001599:G11K9-2917-MONOMER"/>
<proteinExistence type="predicted"/>
<reference evidence="1 2" key="1">
    <citation type="submission" date="2013-02" db="EMBL/GenBank/DDBJ databases">
        <authorList>
            <person name="Harkins D.M."/>
            <person name="Durkin A.S."/>
            <person name="Brinkac L.M."/>
            <person name="Haft D.H."/>
            <person name="Selengut J.D."/>
            <person name="Sanka R."/>
            <person name="DePew J."/>
            <person name="Purushe J."/>
            <person name="Tulsiani S.M."/>
            <person name="Graham G.C."/>
            <person name="Burns M.-A."/>
            <person name="Dohnt M.F."/>
            <person name="Smythe L.D."/>
            <person name="McKay D.B."/>
            <person name="Craig S.B."/>
            <person name="Vinetz J.M."/>
            <person name="Sutton G.G."/>
            <person name="Nierman W.C."/>
            <person name="Fouts D.E."/>
        </authorList>
    </citation>
    <scope>NUCLEOTIDE SEQUENCE [LARGE SCALE GENOMIC DNA]</scope>
    <source>
        <strain evidence="1 2">LT2186</strain>
    </source>
</reference>
<organism evidence="1 2">
    <name type="scientific">Leptospira interrogans serovar Grippotyphosa str. LT2186</name>
    <dbReference type="NCBI Taxonomy" id="1001599"/>
    <lineage>
        <taxon>Bacteria</taxon>
        <taxon>Pseudomonadati</taxon>
        <taxon>Spirochaetota</taxon>
        <taxon>Spirochaetia</taxon>
        <taxon>Leptospirales</taxon>
        <taxon>Leptospiraceae</taxon>
        <taxon>Leptospira</taxon>
    </lineage>
</organism>
<dbReference type="EMBL" id="AFME02000092">
    <property type="protein sequence ID" value="EMG12438.1"/>
    <property type="molecule type" value="Genomic_DNA"/>
</dbReference>
<evidence type="ECO:0000313" key="2">
    <source>
        <dbReference type="Proteomes" id="UP000011776"/>
    </source>
</evidence>